<protein>
    <recommendedName>
        <fullName evidence="4">DUF4251 domain-containing protein</fullName>
    </recommendedName>
</protein>
<evidence type="ECO:0000313" key="3">
    <source>
        <dbReference type="Proteomes" id="UP000216035"/>
    </source>
</evidence>
<feature type="chain" id="PRO_5012129319" description="DUF4251 domain-containing protein" evidence="1">
    <location>
        <begin position="24"/>
        <end position="198"/>
    </location>
</feature>
<organism evidence="2 3">
    <name type="scientific">Flavobacterium aurantiibacter</name>
    <dbReference type="NCBI Taxonomy" id="2023067"/>
    <lineage>
        <taxon>Bacteria</taxon>
        <taxon>Pseudomonadati</taxon>
        <taxon>Bacteroidota</taxon>
        <taxon>Flavobacteriia</taxon>
        <taxon>Flavobacteriales</taxon>
        <taxon>Flavobacteriaceae</taxon>
        <taxon>Flavobacterium</taxon>
    </lineage>
</organism>
<keyword evidence="3" id="KW-1185">Reference proteome</keyword>
<feature type="signal peptide" evidence="1">
    <location>
        <begin position="1"/>
        <end position="23"/>
    </location>
</feature>
<dbReference type="AlphaFoldDB" id="A0A255ZX35"/>
<dbReference type="OrthoDB" id="1427124at2"/>
<comment type="caution">
    <text evidence="2">The sequence shown here is derived from an EMBL/GenBank/DDBJ whole genome shotgun (WGS) entry which is preliminary data.</text>
</comment>
<proteinExistence type="predicted"/>
<name>A0A255ZX35_9FLAO</name>
<evidence type="ECO:0000313" key="2">
    <source>
        <dbReference type="EMBL" id="OYQ46068.1"/>
    </source>
</evidence>
<dbReference type="PROSITE" id="PS51257">
    <property type="entry name" value="PROKAR_LIPOPROTEIN"/>
    <property type="match status" value="1"/>
</dbReference>
<dbReference type="EMBL" id="NOXX01000172">
    <property type="protein sequence ID" value="OYQ46068.1"/>
    <property type="molecule type" value="Genomic_DNA"/>
</dbReference>
<accession>A0A255ZX35</accession>
<keyword evidence="1" id="KW-0732">Signal</keyword>
<reference evidence="2 3" key="1">
    <citation type="submission" date="2017-07" db="EMBL/GenBank/DDBJ databases">
        <title>Flavobacterium cyanobacteriorum sp. nov., isolated from cyanobacterial aggregates in a eutrophic lake.</title>
        <authorList>
            <person name="Cai H."/>
        </authorList>
    </citation>
    <scope>NUCLEOTIDE SEQUENCE [LARGE SCALE GENOMIC DNA]</scope>
    <source>
        <strain evidence="2 3">TH167</strain>
    </source>
</reference>
<dbReference type="Proteomes" id="UP000216035">
    <property type="component" value="Unassembled WGS sequence"/>
</dbReference>
<sequence>MKKYLSALLITLFFSACSVPKYAIDSRIQRIGVDFSSGTWLLHYIDAPADVVPQLEKLAIEDFSSLNKSLTHVSRAKGLLIPNKIELNPSKIQLENLKKGSGYDYFVNIQAKNNKEELSSVDLTPHRFNEGGRNVSEVTIEIYDLNALEIIYSKKVIGSVGRGNDNHDVHFAASSNMLILGGYKKLMRELKKKSHFKK</sequence>
<gene>
    <name evidence="2" type="ORF">CHX27_05215</name>
</gene>
<evidence type="ECO:0000256" key="1">
    <source>
        <dbReference type="SAM" id="SignalP"/>
    </source>
</evidence>
<dbReference type="RefSeq" id="WP_094485705.1">
    <property type="nucleotide sequence ID" value="NZ_NOXX01000172.1"/>
</dbReference>
<evidence type="ECO:0008006" key="4">
    <source>
        <dbReference type="Google" id="ProtNLM"/>
    </source>
</evidence>